<organism evidence="10 11">
    <name type="scientific">Kushneria indalinina DSM 14324</name>
    <dbReference type="NCBI Taxonomy" id="1122140"/>
    <lineage>
        <taxon>Bacteria</taxon>
        <taxon>Pseudomonadati</taxon>
        <taxon>Pseudomonadota</taxon>
        <taxon>Gammaproteobacteria</taxon>
        <taxon>Oceanospirillales</taxon>
        <taxon>Halomonadaceae</taxon>
        <taxon>Kushneria</taxon>
    </lineage>
</organism>
<protein>
    <submittedName>
        <fullName evidence="10">Cation diffusion facilitator family transporter</fullName>
    </submittedName>
</protein>
<dbReference type="PANTHER" id="PTHR13414">
    <property type="entry name" value="HUEL-CATION TRANSPORTER"/>
    <property type="match status" value="1"/>
</dbReference>
<dbReference type="Gene3D" id="1.20.1510.10">
    <property type="entry name" value="Cation efflux protein transmembrane domain"/>
    <property type="match status" value="1"/>
</dbReference>
<dbReference type="InterPro" id="IPR040177">
    <property type="entry name" value="SLC30A9"/>
</dbReference>
<evidence type="ECO:0000313" key="11">
    <source>
        <dbReference type="Proteomes" id="UP000256334"/>
    </source>
</evidence>
<feature type="transmembrane region" description="Helical" evidence="8">
    <location>
        <begin position="75"/>
        <end position="96"/>
    </location>
</feature>
<dbReference type="Pfam" id="PF01545">
    <property type="entry name" value="Cation_efflux"/>
    <property type="match status" value="1"/>
</dbReference>
<evidence type="ECO:0000256" key="5">
    <source>
        <dbReference type="ARBA" id="ARBA00022989"/>
    </source>
</evidence>
<sequence>MASESKAVIYAAMAGNLAVAVTKFVAAAITGSSAMLSEGIHSVVDTGNQILLLLGMHRAQKPADQDFPFGYGKEVYFWSFVVAILIFAIGAGVSFYEGVVHVLSPEPMSSPLINYIVLGLAIVFEGASWLFALHGFRKAKGKWGYVEAVQRGKDPSLFMVLFEDSAAMLGLVVALGGVWLSQVTGNPVFDGVASIVIGLILAGTAVWLAIETKGLLIGESANRRVVEDIRKTVGRHAQVEAVNEVLTMHMGPNFILVNLSVRFNQSMPAERLERVIAELDQSLKQQHDEIKRIFIEAESSLEGGVFRPRALTPGPFDKDRLIHDSNTDIHDTNHQSQ</sequence>
<dbReference type="Gene3D" id="3.30.70.1350">
    <property type="entry name" value="Cation efflux protein, cytoplasmic domain"/>
    <property type="match status" value="1"/>
</dbReference>
<dbReference type="GO" id="GO:0016020">
    <property type="term" value="C:membrane"/>
    <property type="evidence" value="ECO:0007669"/>
    <property type="project" value="UniProtKB-SubCell"/>
</dbReference>
<keyword evidence="6 8" id="KW-0472">Membrane</keyword>
<keyword evidence="2" id="KW-0813">Transport</keyword>
<dbReference type="SUPFAM" id="SSF160240">
    <property type="entry name" value="Cation efflux protein cytoplasmic domain-like"/>
    <property type="match status" value="1"/>
</dbReference>
<evidence type="ECO:0000256" key="8">
    <source>
        <dbReference type="SAM" id="Phobius"/>
    </source>
</evidence>
<dbReference type="EMBL" id="QRDJ01000006">
    <property type="protein sequence ID" value="REC95939.1"/>
    <property type="molecule type" value="Genomic_DNA"/>
</dbReference>
<dbReference type="RefSeq" id="WP_115852900.1">
    <property type="nucleotide sequence ID" value="NZ_QRDJ01000006.1"/>
</dbReference>
<dbReference type="InterPro" id="IPR002524">
    <property type="entry name" value="Cation_efflux"/>
</dbReference>
<proteinExistence type="predicted"/>
<dbReference type="NCBIfam" id="TIGR01297">
    <property type="entry name" value="CDF"/>
    <property type="match status" value="1"/>
</dbReference>
<dbReference type="InterPro" id="IPR027469">
    <property type="entry name" value="Cation_efflux_TMD_sf"/>
</dbReference>
<gene>
    <name evidence="10" type="ORF">C8D72_0608</name>
</gene>
<feature type="transmembrane region" description="Helical" evidence="8">
    <location>
        <begin position="157"/>
        <end position="180"/>
    </location>
</feature>
<feature type="domain" description="Cation efflux protein transmembrane" evidence="9">
    <location>
        <begin position="10"/>
        <end position="213"/>
    </location>
</feature>
<keyword evidence="4" id="KW-0406">Ion transport</keyword>
<evidence type="ECO:0000256" key="4">
    <source>
        <dbReference type="ARBA" id="ARBA00022906"/>
    </source>
</evidence>
<keyword evidence="4" id="KW-0864">Zinc transport</keyword>
<dbReference type="AlphaFoldDB" id="A0A3D9E070"/>
<dbReference type="InterPro" id="IPR058533">
    <property type="entry name" value="Cation_efflux_TM"/>
</dbReference>
<keyword evidence="3 8" id="KW-0812">Transmembrane</keyword>
<feature type="transmembrane region" description="Helical" evidence="8">
    <location>
        <begin position="7"/>
        <end position="29"/>
    </location>
</feature>
<keyword evidence="5 8" id="KW-1133">Transmembrane helix</keyword>
<dbReference type="SUPFAM" id="SSF161111">
    <property type="entry name" value="Cation efflux protein transmembrane domain-like"/>
    <property type="match status" value="1"/>
</dbReference>
<evidence type="ECO:0000256" key="1">
    <source>
        <dbReference type="ARBA" id="ARBA00004141"/>
    </source>
</evidence>
<dbReference type="OrthoDB" id="9806522at2"/>
<keyword evidence="4" id="KW-0862">Zinc</keyword>
<dbReference type="PANTHER" id="PTHR13414:SF9">
    <property type="entry name" value="PROTON-COUPLED ZINC ANTIPORTER SLC30A9, MITOCHONDRIAL"/>
    <property type="match status" value="1"/>
</dbReference>
<name>A0A3D9E070_9GAMM</name>
<evidence type="ECO:0000256" key="6">
    <source>
        <dbReference type="ARBA" id="ARBA00023136"/>
    </source>
</evidence>
<comment type="subcellular location">
    <subcellularLocation>
        <location evidence="1">Membrane</location>
        <topology evidence="1">Multi-pass membrane protein</topology>
    </subcellularLocation>
</comment>
<dbReference type="Proteomes" id="UP000256334">
    <property type="component" value="Unassembled WGS sequence"/>
</dbReference>
<evidence type="ECO:0000313" key="10">
    <source>
        <dbReference type="EMBL" id="REC95939.1"/>
    </source>
</evidence>
<feature type="transmembrane region" description="Helical" evidence="8">
    <location>
        <begin position="116"/>
        <end position="136"/>
    </location>
</feature>
<dbReference type="GO" id="GO:0008324">
    <property type="term" value="F:monoatomic cation transmembrane transporter activity"/>
    <property type="evidence" value="ECO:0007669"/>
    <property type="project" value="InterPro"/>
</dbReference>
<evidence type="ECO:0000256" key="3">
    <source>
        <dbReference type="ARBA" id="ARBA00022692"/>
    </source>
</evidence>
<evidence type="ECO:0000256" key="2">
    <source>
        <dbReference type="ARBA" id="ARBA00022448"/>
    </source>
</evidence>
<feature type="transmembrane region" description="Helical" evidence="8">
    <location>
        <begin position="192"/>
        <end position="210"/>
    </location>
</feature>
<reference evidence="10 11" key="1">
    <citation type="submission" date="2018-07" db="EMBL/GenBank/DDBJ databases">
        <title>Genomic Encyclopedia of Type Strains, Phase IV (KMG-IV): sequencing the most valuable type-strain genomes for metagenomic binning, comparative biology and taxonomic classification.</title>
        <authorList>
            <person name="Goeker M."/>
        </authorList>
    </citation>
    <scope>NUCLEOTIDE SEQUENCE [LARGE SCALE GENOMIC DNA]</scope>
    <source>
        <strain evidence="10 11">DSM 14324</strain>
    </source>
</reference>
<dbReference type="InterPro" id="IPR036837">
    <property type="entry name" value="Cation_efflux_CTD_sf"/>
</dbReference>
<comment type="caution">
    <text evidence="10">The sequence shown here is derived from an EMBL/GenBank/DDBJ whole genome shotgun (WGS) entry which is preliminary data.</text>
</comment>
<feature type="region of interest" description="Disordered" evidence="7">
    <location>
        <begin position="316"/>
        <end position="337"/>
    </location>
</feature>
<evidence type="ECO:0000256" key="7">
    <source>
        <dbReference type="SAM" id="MobiDB-lite"/>
    </source>
</evidence>
<accession>A0A3D9E070</accession>
<keyword evidence="11" id="KW-1185">Reference proteome</keyword>
<dbReference type="GO" id="GO:0006829">
    <property type="term" value="P:zinc ion transport"/>
    <property type="evidence" value="ECO:0007669"/>
    <property type="project" value="UniProtKB-KW"/>
</dbReference>
<evidence type="ECO:0000259" key="9">
    <source>
        <dbReference type="Pfam" id="PF01545"/>
    </source>
</evidence>